<evidence type="ECO:0000313" key="1">
    <source>
        <dbReference type="EMBL" id="PIK34545.1"/>
    </source>
</evidence>
<keyword evidence="1" id="KW-0176">Collagen</keyword>
<dbReference type="EMBL" id="MRZV01002144">
    <property type="protein sequence ID" value="PIK34545.1"/>
    <property type="molecule type" value="Genomic_DNA"/>
</dbReference>
<organism evidence="1 2">
    <name type="scientific">Stichopus japonicus</name>
    <name type="common">Sea cucumber</name>
    <dbReference type="NCBI Taxonomy" id="307972"/>
    <lineage>
        <taxon>Eukaryota</taxon>
        <taxon>Metazoa</taxon>
        <taxon>Echinodermata</taxon>
        <taxon>Eleutherozoa</taxon>
        <taxon>Echinozoa</taxon>
        <taxon>Holothuroidea</taxon>
        <taxon>Aspidochirotacea</taxon>
        <taxon>Aspidochirotida</taxon>
        <taxon>Stichopodidae</taxon>
        <taxon>Apostichopus</taxon>
    </lineage>
</organism>
<dbReference type="AlphaFoldDB" id="A0A2G8JFN1"/>
<keyword evidence="2" id="KW-1185">Reference proteome</keyword>
<dbReference type="InterPro" id="IPR051077">
    <property type="entry name" value="Ca-dependent_lectin"/>
</dbReference>
<dbReference type="PANTHER" id="PTHR24024:SF18">
    <property type="entry name" value="SHORT-CHAIN COLLAGEN C4-LIKE"/>
    <property type="match status" value="1"/>
</dbReference>
<proteinExistence type="predicted"/>
<dbReference type="Proteomes" id="UP000230750">
    <property type="component" value="Unassembled WGS sequence"/>
</dbReference>
<dbReference type="PANTHER" id="PTHR24024">
    <property type="entry name" value="PULMONARY SURFACTANT-ASSOCIATED PROTEIN A"/>
    <property type="match status" value="1"/>
</dbReference>
<dbReference type="GO" id="GO:0005581">
    <property type="term" value="C:collagen trimer"/>
    <property type="evidence" value="ECO:0007669"/>
    <property type="project" value="UniProtKB-KW"/>
</dbReference>
<sequence length="208" mass="22635">MTSSQTTHFSDNPRHHANTTGAVYVRWGHKECPTSSLLVYSGIAAGAFRGETGNGANQLCLPSDPVYSEPVAGVGASRSFLYAIEYQIDNFPTLSDRLWHDVPCAVCKAPTRFAQLMIPGKNLCPSNEWTLEYRGYLMAERAHSVHQRSMYICVDQEMQTIDRTHGSATGALHALLDLVEGRCVSSGGGLPCGPYVDGYELTCAVCTQ</sequence>
<gene>
    <name evidence="1" type="ORF">BSL78_28633</name>
</gene>
<reference evidence="1 2" key="1">
    <citation type="journal article" date="2017" name="PLoS Biol.">
        <title>The sea cucumber genome provides insights into morphological evolution and visceral regeneration.</title>
        <authorList>
            <person name="Zhang X."/>
            <person name="Sun L."/>
            <person name="Yuan J."/>
            <person name="Sun Y."/>
            <person name="Gao Y."/>
            <person name="Zhang L."/>
            <person name="Li S."/>
            <person name="Dai H."/>
            <person name="Hamel J.F."/>
            <person name="Liu C."/>
            <person name="Yu Y."/>
            <person name="Liu S."/>
            <person name="Lin W."/>
            <person name="Guo K."/>
            <person name="Jin S."/>
            <person name="Xu P."/>
            <person name="Storey K.B."/>
            <person name="Huan P."/>
            <person name="Zhang T."/>
            <person name="Zhou Y."/>
            <person name="Zhang J."/>
            <person name="Lin C."/>
            <person name="Li X."/>
            <person name="Xing L."/>
            <person name="Huo D."/>
            <person name="Sun M."/>
            <person name="Wang L."/>
            <person name="Mercier A."/>
            <person name="Li F."/>
            <person name="Yang H."/>
            <person name="Xiang J."/>
        </authorList>
    </citation>
    <scope>NUCLEOTIDE SEQUENCE [LARGE SCALE GENOMIC DNA]</scope>
    <source>
        <strain evidence="1">Shaxun</strain>
        <tissue evidence="1">Muscle</tissue>
    </source>
</reference>
<accession>A0A2G8JFN1</accession>
<evidence type="ECO:0000313" key="2">
    <source>
        <dbReference type="Proteomes" id="UP000230750"/>
    </source>
</evidence>
<dbReference type="GO" id="GO:0005615">
    <property type="term" value="C:extracellular space"/>
    <property type="evidence" value="ECO:0007669"/>
    <property type="project" value="TreeGrafter"/>
</dbReference>
<comment type="caution">
    <text evidence="1">The sequence shown here is derived from an EMBL/GenBank/DDBJ whole genome shotgun (WGS) entry which is preliminary data.</text>
</comment>
<name>A0A2G8JFN1_STIJA</name>
<dbReference type="OrthoDB" id="6413754at2759"/>
<protein>
    <submittedName>
        <fullName evidence="1">Putative short-chain collagen C4-like</fullName>
    </submittedName>
</protein>